<keyword evidence="6" id="KW-0808">Transferase</keyword>
<dbReference type="SUPFAM" id="SSF116734">
    <property type="entry name" value="DNA methylase specificity domain"/>
    <property type="match status" value="2"/>
</dbReference>
<dbReference type="GO" id="GO:0009307">
    <property type="term" value="P:DNA restriction-modification system"/>
    <property type="evidence" value="ECO:0007669"/>
    <property type="project" value="UniProtKB-KW"/>
</dbReference>
<feature type="non-terminal residue" evidence="6">
    <location>
        <position position="1"/>
    </location>
</feature>
<evidence type="ECO:0000313" key="6">
    <source>
        <dbReference type="EMBL" id="KKR28547.1"/>
    </source>
</evidence>
<dbReference type="InterPro" id="IPR044946">
    <property type="entry name" value="Restrct_endonuc_typeI_TRD_sf"/>
</dbReference>
<evidence type="ECO:0000256" key="2">
    <source>
        <dbReference type="ARBA" id="ARBA00022747"/>
    </source>
</evidence>
<gene>
    <name evidence="6" type="ORF">UT61_C0047G0001</name>
</gene>
<feature type="domain" description="Type I restriction modification DNA specificity" evidence="5">
    <location>
        <begin position="246"/>
        <end position="398"/>
    </location>
</feature>
<accession>A0A0G0SSF7</accession>
<feature type="coiled-coil region" evidence="4">
    <location>
        <begin position="390"/>
        <end position="425"/>
    </location>
</feature>
<dbReference type="PANTHER" id="PTHR30408">
    <property type="entry name" value="TYPE-1 RESTRICTION ENZYME ECOKI SPECIFICITY PROTEIN"/>
    <property type="match status" value="1"/>
</dbReference>
<dbReference type="InterPro" id="IPR052021">
    <property type="entry name" value="Type-I_RS_S_subunit"/>
</dbReference>
<sequence>LARKIRSVKNQSLKEIGVIRSGTTPTDRDDELIDGVVLLKTTDIRNNILSNDDNYYHITPKIAERMLKTKLETNDILVNIVGATLGVIGRASLVPNSFPESNITQAMALIRMKGTVYLPEFVFTYIMSKYGQFQTDRLARPTGQFNLNLEELGQVLVPEISISKQKDVAETIKNVMELQEESKKTYQHAENLLLEELGLKDFKIPEDLSYIVNYSDTENVDRVDADYFQPKYEFLIKKIENKKRLFEFTNKANKSFKTEPDIEYNYIEISDVNVGTGDVIFNKVVGKELPANAKIKVSGGELIISKVRPTRGAVAIIPDEYNQNFVASGAFFIFKVTSPTREFLQVVLRSMIGKLQMERPTTGTSYPTITDQDVENLWIPDVKIETQQKIANLVTKSHEARKKSKELLEEAKRKVEEMIEKGDKN</sequence>
<evidence type="ECO:0000256" key="3">
    <source>
        <dbReference type="ARBA" id="ARBA00023125"/>
    </source>
</evidence>
<dbReference type="InterPro" id="IPR000055">
    <property type="entry name" value="Restrct_endonuc_typeI_TRD"/>
</dbReference>
<dbReference type="GO" id="GO:0032259">
    <property type="term" value="P:methylation"/>
    <property type="evidence" value="ECO:0007669"/>
    <property type="project" value="UniProtKB-KW"/>
</dbReference>
<dbReference type="GO" id="GO:0008168">
    <property type="term" value="F:methyltransferase activity"/>
    <property type="evidence" value="ECO:0007669"/>
    <property type="project" value="UniProtKB-KW"/>
</dbReference>
<dbReference type="EMBL" id="LBXL01000047">
    <property type="protein sequence ID" value="KKR28547.1"/>
    <property type="molecule type" value="Genomic_DNA"/>
</dbReference>
<dbReference type="PANTHER" id="PTHR30408:SF12">
    <property type="entry name" value="TYPE I RESTRICTION ENZYME MJAVIII SPECIFICITY SUBUNIT"/>
    <property type="match status" value="1"/>
</dbReference>
<dbReference type="GO" id="GO:0003677">
    <property type="term" value="F:DNA binding"/>
    <property type="evidence" value="ECO:0007669"/>
    <property type="project" value="UniProtKB-KW"/>
</dbReference>
<evidence type="ECO:0000259" key="5">
    <source>
        <dbReference type="Pfam" id="PF01420"/>
    </source>
</evidence>
<comment type="similarity">
    <text evidence="1">Belongs to the type-I restriction system S methylase family.</text>
</comment>
<keyword evidence="4" id="KW-0175">Coiled coil</keyword>
<name>A0A0G0SSF7_9BACT</name>
<dbReference type="AlphaFoldDB" id="A0A0G0SSF7"/>
<comment type="caution">
    <text evidence="6">The sequence shown here is derived from an EMBL/GenBank/DDBJ whole genome shotgun (WGS) entry which is preliminary data.</text>
</comment>
<keyword evidence="2" id="KW-0680">Restriction system</keyword>
<reference evidence="6 7" key="1">
    <citation type="journal article" date="2015" name="Nature">
        <title>rRNA introns, odd ribosomes, and small enigmatic genomes across a large radiation of phyla.</title>
        <authorList>
            <person name="Brown C.T."/>
            <person name="Hug L.A."/>
            <person name="Thomas B.C."/>
            <person name="Sharon I."/>
            <person name="Castelle C.J."/>
            <person name="Singh A."/>
            <person name="Wilkins M.J."/>
            <person name="Williams K.H."/>
            <person name="Banfield J.F."/>
        </authorList>
    </citation>
    <scope>NUCLEOTIDE SEQUENCE [LARGE SCALE GENOMIC DNA]</scope>
</reference>
<evidence type="ECO:0000256" key="1">
    <source>
        <dbReference type="ARBA" id="ARBA00010923"/>
    </source>
</evidence>
<dbReference type="Proteomes" id="UP000034793">
    <property type="component" value="Unassembled WGS sequence"/>
</dbReference>
<keyword evidence="3" id="KW-0238">DNA-binding</keyword>
<proteinExistence type="inferred from homology"/>
<dbReference type="Pfam" id="PF01420">
    <property type="entry name" value="Methylase_S"/>
    <property type="match status" value="1"/>
</dbReference>
<evidence type="ECO:0000256" key="4">
    <source>
        <dbReference type="SAM" id="Coils"/>
    </source>
</evidence>
<keyword evidence="6" id="KW-0489">Methyltransferase</keyword>
<organism evidence="6 7">
    <name type="scientific">Candidatus Woesebacteria bacterium GW2011_GWA1_39_8</name>
    <dbReference type="NCBI Taxonomy" id="1618552"/>
    <lineage>
        <taxon>Bacteria</taxon>
        <taxon>Candidatus Woeseibacteriota</taxon>
    </lineage>
</organism>
<dbReference type="Gene3D" id="3.90.220.20">
    <property type="entry name" value="DNA methylase specificity domains"/>
    <property type="match status" value="2"/>
</dbReference>
<evidence type="ECO:0000313" key="7">
    <source>
        <dbReference type="Proteomes" id="UP000034793"/>
    </source>
</evidence>
<protein>
    <submittedName>
        <fullName evidence="6">Methylase-type I restriction-modification system protein</fullName>
    </submittedName>
</protein>